<proteinExistence type="inferred from homology"/>
<dbReference type="Pfam" id="PF05544">
    <property type="entry name" value="Pro_racemase"/>
    <property type="match status" value="1"/>
</dbReference>
<name>A0A6J7A2A1_9ZZZZ</name>
<evidence type="ECO:0000256" key="1">
    <source>
        <dbReference type="ARBA" id="ARBA00007529"/>
    </source>
</evidence>
<dbReference type="EMBL" id="CAFABH010000009">
    <property type="protein sequence ID" value="CAB4826921.1"/>
    <property type="molecule type" value="Genomic_DNA"/>
</dbReference>
<dbReference type="GO" id="GO:0047580">
    <property type="term" value="F:4-hydroxyproline epimerase activity"/>
    <property type="evidence" value="ECO:0007669"/>
    <property type="project" value="TreeGrafter"/>
</dbReference>
<dbReference type="AlphaFoldDB" id="A0A6J7A2A1"/>
<dbReference type="SUPFAM" id="SSF54506">
    <property type="entry name" value="Diaminopimelate epimerase-like"/>
    <property type="match status" value="1"/>
</dbReference>
<dbReference type="InterPro" id="IPR008794">
    <property type="entry name" value="Pro_racemase_fam"/>
</dbReference>
<organism evidence="2">
    <name type="scientific">freshwater metagenome</name>
    <dbReference type="NCBI Taxonomy" id="449393"/>
    <lineage>
        <taxon>unclassified sequences</taxon>
        <taxon>metagenomes</taxon>
        <taxon>ecological metagenomes</taxon>
    </lineage>
</organism>
<reference evidence="2" key="1">
    <citation type="submission" date="2020-05" db="EMBL/GenBank/DDBJ databases">
        <authorList>
            <person name="Chiriac C."/>
            <person name="Salcher M."/>
            <person name="Ghai R."/>
            <person name="Kavagutti S V."/>
        </authorList>
    </citation>
    <scope>NUCLEOTIDE SEQUENCE</scope>
</reference>
<dbReference type="SFLD" id="SFLDS00028">
    <property type="entry name" value="Proline_Racemase"/>
    <property type="match status" value="1"/>
</dbReference>
<dbReference type="FunFam" id="3.10.310.10:FF:000005">
    <property type="entry name" value="Proline racemase"/>
    <property type="match status" value="1"/>
</dbReference>
<accession>A0A6J7A2A1</accession>
<sequence>MFERRQYFLEHMDEIRQWLMYEPRGHSAMSGAILQPSTRPDCDWGVLYIEVSGCLPMCGHGTIGVATVLVEKAMVKVVEPITTIRLDTPAGVVTVEVAVKNGKALNVTLINVPSFSYALDQVVDVPGYGKITYDMAFGGNFYAIIPVDRVEINFARENGQKFLTAGLAISNAINEQNRPVHPENPEIAVCHHIDFISPGDNKFHWRNAMAIHPGWFDRSPCGTGTSARLAQMVARGEFSDGDVLANESWIGSQFQGRIVGRTTVGDFPAIIPAITGRAWVMGEATWTLDPADPFPAGFLV</sequence>
<comment type="similarity">
    <text evidence="1">Belongs to the proline racemase family.</text>
</comment>
<dbReference type="Gene3D" id="3.10.310.10">
    <property type="entry name" value="Diaminopimelate Epimerase, Chain A, domain 1"/>
    <property type="match status" value="2"/>
</dbReference>
<dbReference type="PIRSF" id="PIRSF029792">
    <property type="entry name" value="Pro_racemase"/>
    <property type="match status" value="1"/>
</dbReference>
<dbReference type="PANTHER" id="PTHR33442">
    <property type="entry name" value="TRANS-3-HYDROXY-L-PROLINE DEHYDRATASE"/>
    <property type="match status" value="1"/>
</dbReference>
<protein>
    <submittedName>
        <fullName evidence="2">Unannotated protein</fullName>
    </submittedName>
</protein>
<gene>
    <name evidence="2" type="ORF">UFOPK3174_00644</name>
</gene>
<evidence type="ECO:0000313" key="2">
    <source>
        <dbReference type="EMBL" id="CAB4826921.1"/>
    </source>
</evidence>
<dbReference type="PANTHER" id="PTHR33442:SF5">
    <property type="entry name" value="BIFUNCTIONAL TRANS-3-HYDROXY-L-PROLINE DEHYDRATASE_2-EPIMERASE"/>
    <property type="match status" value="1"/>
</dbReference>